<evidence type="ECO:0000313" key="3">
    <source>
        <dbReference type="Proteomes" id="UP000789901"/>
    </source>
</evidence>
<evidence type="ECO:0000256" key="1">
    <source>
        <dbReference type="SAM" id="MobiDB-lite"/>
    </source>
</evidence>
<dbReference type="EMBL" id="CAJVQB010056264">
    <property type="protein sequence ID" value="CAG8837606.1"/>
    <property type="molecule type" value="Genomic_DNA"/>
</dbReference>
<comment type="caution">
    <text evidence="2">The sequence shown here is derived from an EMBL/GenBank/DDBJ whole genome shotgun (WGS) entry which is preliminary data.</text>
</comment>
<organism evidence="2 3">
    <name type="scientific">Gigaspora margarita</name>
    <dbReference type="NCBI Taxonomy" id="4874"/>
    <lineage>
        <taxon>Eukaryota</taxon>
        <taxon>Fungi</taxon>
        <taxon>Fungi incertae sedis</taxon>
        <taxon>Mucoromycota</taxon>
        <taxon>Glomeromycotina</taxon>
        <taxon>Glomeromycetes</taxon>
        <taxon>Diversisporales</taxon>
        <taxon>Gigasporaceae</taxon>
        <taxon>Gigaspora</taxon>
    </lineage>
</organism>
<keyword evidence="3" id="KW-1185">Reference proteome</keyword>
<name>A0ABN7WQ39_GIGMA</name>
<dbReference type="Proteomes" id="UP000789901">
    <property type="component" value="Unassembled WGS sequence"/>
</dbReference>
<feature type="compositionally biased region" description="Basic and acidic residues" evidence="1">
    <location>
        <begin position="1"/>
        <end position="10"/>
    </location>
</feature>
<accession>A0ABN7WQ39</accession>
<protein>
    <submittedName>
        <fullName evidence="2">3406_t:CDS:1</fullName>
    </submittedName>
</protein>
<evidence type="ECO:0000313" key="2">
    <source>
        <dbReference type="EMBL" id="CAG8837606.1"/>
    </source>
</evidence>
<proteinExistence type="predicted"/>
<gene>
    <name evidence="2" type="ORF">GMARGA_LOCUS33576</name>
</gene>
<sequence length="119" mass="13882">MNPTMFDHHATHNHPPTDKATNSNPYYAHIDDTDSNNYCTPTPLIPTNPFYLHIQVQAKNMSIIVMGDFNTNSNFFHSQRTTPILYQMPTLQLTSLMQYFNVTQHTWARHNQLNQLDDF</sequence>
<reference evidence="2 3" key="1">
    <citation type="submission" date="2021-06" db="EMBL/GenBank/DDBJ databases">
        <authorList>
            <person name="Kallberg Y."/>
            <person name="Tangrot J."/>
            <person name="Rosling A."/>
        </authorList>
    </citation>
    <scope>NUCLEOTIDE SEQUENCE [LARGE SCALE GENOMIC DNA]</scope>
    <source>
        <strain evidence="2 3">120-4 pot B 10/14</strain>
    </source>
</reference>
<feature type="region of interest" description="Disordered" evidence="1">
    <location>
        <begin position="1"/>
        <end position="21"/>
    </location>
</feature>